<dbReference type="AlphaFoldDB" id="A0A151A810"/>
<feature type="transmembrane region" description="Helical" evidence="1">
    <location>
        <begin position="30"/>
        <end position="49"/>
    </location>
</feature>
<dbReference type="PATRIC" id="fig|1008153.3.peg.4510"/>
<organism evidence="2 3">
    <name type="scientific">Halalkalicoccus paucihalophilus</name>
    <dbReference type="NCBI Taxonomy" id="1008153"/>
    <lineage>
        <taxon>Archaea</taxon>
        <taxon>Methanobacteriati</taxon>
        <taxon>Methanobacteriota</taxon>
        <taxon>Stenosarchaea group</taxon>
        <taxon>Halobacteria</taxon>
        <taxon>Halobacteriales</taxon>
        <taxon>Halococcaceae</taxon>
        <taxon>Halalkalicoccus</taxon>
    </lineage>
</organism>
<evidence type="ECO:0000256" key="1">
    <source>
        <dbReference type="SAM" id="Phobius"/>
    </source>
</evidence>
<dbReference type="Proteomes" id="UP000075321">
    <property type="component" value="Unassembled WGS sequence"/>
</dbReference>
<proteinExistence type="predicted"/>
<dbReference type="RefSeq" id="WP_066385945.1">
    <property type="nucleotide sequence ID" value="NZ_LTAZ01000023.1"/>
</dbReference>
<feature type="transmembrane region" description="Helical" evidence="1">
    <location>
        <begin position="69"/>
        <end position="91"/>
    </location>
</feature>
<keyword evidence="1" id="KW-0472">Membrane</keyword>
<evidence type="ECO:0000313" key="2">
    <source>
        <dbReference type="EMBL" id="KYH23724.1"/>
    </source>
</evidence>
<evidence type="ECO:0000313" key="3">
    <source>
        <dbReference type="Proteomes" id="UP000075321"/>
    </source>
</evidence>
<feature type="transmembrane region" description="Helical" evidence="1">
    <location>
        <begin position="112"/>
        <end position="133"/>
    </location>
</feature>
<protein>
    <submittedName>
        <fullName evidence="2">Uncharacterized protein</fullName>
    </submittedName>
</protein>
<sequence length="161" mass="16634">MTALRPQTIGRIARDRFGELAASRRKQNRLAAGITGLGGILLAVDPAAAQLADNTGTLCGTGVDTGYMFIMSMLVLGGIVFGSIQSGFGLINLNSTDENAHRKGKNGVKSGATSFGVIFIPVLVTVFLEVLGVNLASCFIPDINVLGGMIALAAVPTEVLD</sequence>
<keyword evidence="1" id="KW-1133">Transmembrane helix</keyword>
<gene>
    <name evidence="2" type="ORF">HAPAU_42040</name>
</gene>
<comment type="caution">
    <text evidence="2">The sequence shown here is derived from an EMBL/GenBank/DDBJ whole genome shotgun (WGS) entry which is preliminary data.</text>
</comment>
<keyword evidence="1" id="KW-0812">Transmembrane</keyword>
<accession>A0A151A810</accession>
<dbReference type="EMBL" id="LTAZ01000023">
    <property type="protein sequence ID" value="KYH23724.1"/>
    <property type="molecule type" value="Genomic_DNA"/>
</dbReference>
<keyword evidence="3" id="KW-1185">Reference proteome</keyword>
<reference evidence="2 3" key="1">
    <citation type="submission" date="2016-02" db="EMBL/GenBank/DDBJ databases">
        <title>Genome sequence of Halalkalicoccus paucihalophilus DSM 24557.</title>
        <authorList>
            <person name="Poehlein A."/>
            <person name="Daniel R."/>
        </authorList>
    </citation>
    <scope>NUCLEOTIDE SEQUENCE [LARGE SCALE GENOMIC DNA]</scope>
    <source>
        <strain evidence="2 3">DSM 24557</strain>
    </source>
</reference>
<name>A0A151A810_9EURY</name>
<dbReference type="OrthoDB" id="375182at2157"/>